<feature type="transmembrane region" description="Helical" evidence="5">
    <location>
        <begin position="161"/>
        <end position="187"/>
    </location>
</feature>
<dbReference type="GO" id="GO:0022857">
    <property type="term" value="F:transmembrane transporter activity"/>
    <property type="evidence" value="ECO:0007669"/>
    <property type="project" value="InterPro"/>
</dbReference>
<evidence type="ECO:0000313" key="7">
    <source>
        <dbReference type="Proteomes" id="UP000288716"/>
    </source>
</evidence>
<dbReference type="OrthoDB" id="6435420at2759"/>
<evidence type="ECO:0000256" key="5">
    <source>
        <dbReference type="SAM" id="Phobius"/>
    </source>
</evidence>
<gene>
    <name evidence="6" type="ORF">B4U80_13512</name>
</gene>
<protein>
    <submittedName>
        <fullName evidence="6">Putative MFS-type transporter C09D4.1-like protein</fullName>
    </submittedName>
</protein>
<evidence type="ECO:0000256" key="4">
    <source>
        <dbReference type="ARBA" id="ARBA00023136"/>
    </source>
</evidence>
<dbReference type="AlphaFoldDB" id="A0A443S573"/>
<sequence length="372" mass="40716">AVQIQGIRFGLVLSTFMGAIGASIKCFATTKSGFYIVLLGQVFVAIQQCFSVTITPVLAAQWFRNDETATVVGANNAVQLTANMICFLLPKLAFKDKSDSAVSNKLKEITIVETVIASLLFIAAVSSFKSKPKNPPSVSQQKKEFTSETVSAKLLLKNRDYLLLAGSISFSAAFDYTFSAVLNQIVYGEFLRHKGRIEAFVGSLVMIFGFVGSILVPYILDKTKRFKLVAFVSFSLSIVFFGCIQVSLFLKNLYALYASAALFGLSFYGRYGILTDLIVEVTYPIPPTTSFGIASFSVAVLSAGSIPLMSQLVLFIGVDQALFLLTAILITTVALLFFCKWDLRRQSAEEQTHDFNIQNTVGDDLEPIIQQC</sequence>
<feature type="non-terminal residue" evidence="6">
    <location>
        <position position="1"/>
    </location>
</feature>
<dbReference type="InterPro" id="IPR036259">
    <property type="entry name" value="MFS_trans_sf"/>
</dbReference>
<reference evidence="6 7" key="1">
    <citation type="journal article" date="2018" name="Gigascience">
        <title>Genomes of trombidid mites reveal novel predicted allergens and laterally-transferred genes associated with secondary metabolism.</title>
        <authorList>
            <person name="Dong X."/>
            <person name="Chaisiri K."/>
            <person name="Xia D."/>
            <person name="Armstrong S.D."/>
            <person name="Fang Y."/>
            <person name="Donnelly M.J."/>
            <person name="Kadowaki T."/>
            <person name="McGarry J.W."/>
            <person name="Darby A.C."/>
            <person name="Makepeace B.L."/>
        </authorList>
    </citation>
    <scope>NUCLEOTIDE SEQUENCE [LARGE SCALE GENOMIC DNA]</scope>
    <source>
        <strain evidence="6">UoL-UT</strain>
    </source>
</reference>
<proteinExistence type="predicted"/>
<dbReference type="SUPFAM" id="SSF103473">
    <property type="entry name" value="MFS general substrate transporter"/>
    <property type="match status" value="1"/>
</dbReference>
<name>A0A443S573_9ACAR</name>
<dbReference type="VEuPathDB" id="VectorBase:LDEU009333"/>
<feature type="transmembrane region" description="Helical" evidence="5">
    <location>
        <begin position="6"/>
        <end position="27"/>
    </location>
</feature>
<feature type="transmembrane region" description="Helical" evidence="5">
    <location>
        <begin position="321"/>
        <end position="338"/>
    </location>
</feature>
<evidence type="ECO:0000256" key="3">
    <source>
        <dbReference type="ARBA" id="ARBA00022989"/>
    </source>
</evidence>
<organism evidence="6 7">
    <name type="scientific">Leptotrombidium deliense</name>
    <dbReference type="NCBI Taxonomy" id="299467"/>
    <lineage>
        <taxon>Eukaryota</taxon>
        <taxon>Metazoa</taxon>
        <taxon>Ecdysozoa</taxon>
        <taxon>Arthropoda</taxon>
        <taxon>Chelicerata</taxon>
        <taxon>Arachnida</taxon>
        <taxon>Acari</taxon>
        <taxon>Acariformes</taxon>
        <taxon>Trombidiformes</taxon>
        <taxon>Prostigmata</taxon>
        <taxon>Anystina</taxon>
        <taxon>Parasitengona</taxon>
        <taxon>Trombiculoidea</taxon>
        <taxon>Trombiculidae</taxon>
        <taxon>Leptotrombidium</taxon>
    </lineage>
</organism>
<feature type="transmembrane region" description="Helical" evidence="5">
    <location>
        <begin position="34"/>
        <end position="63"/>
    </location>
</feature>
<dbReference type="PANTHER" id="PTHR10924:SF6">
    <property type="entry name" value="SOLUTE CARRIER FAMILY 49 MEMBER A3"/>
    <property type="match status" value="1"/>
</dbReference>
<evidence type="ECO:0000256" key="1">
    <source>
        <dbReference type="ARBA" id="ARBA00004141"/>
    </source>
</evidence>
<keyword evidence="7" id="KW-1185">Reference proteome</keyword>
<accession>A0A443S573</accession>
<evidence type="ECO:0000256" key="2">
    <source>
        <dbReference type="ARBA" id="ARBA00022692"/>
    </source>
</evidence>
<dbReference type="InterPro" id="IPR011701">
    <property type="entry name" value="MFS"/>
</dbReference>
<dbReference type="PANTHER" id="PTHR10924">
    <property type="entry name" value="MAJOR FACILITATOR SUPERFAMILY PROTEIN-RELATED"/>
    <property type="match status" value="1"/>
</dbReference>
<dbReference type="InterPro" id="IPR049680">
    <property type="entry name" value="FLVCR1-2_SLC49-like"/>
</dbReference>
<dbReference type="GO" id="GO:0016020">
    <property type="term" value="C:membrane"/>
    <property type="evidence" value="ECO:0007669"/>
    <property type="project" value="UniProtKB-SubCell"/>
</dbReference>
<dbReference type="Gene3D" id="1.20.1250.20">
    <property type="entry name" value="MFS general substrate transporter like domains"/>
    <property type="match status" value="1"/>
</dbReference>
<feature type="transmembrane region" description="Helical" evidence="5">
    <location>
        <begin position="109"/>
        <end position="128"/>
    </location>
</feature>
<feature type="transmembrane region" description="Helical" evidence="5">
    <location>
        <begin position="253"/>
        <end position="271"/>
    </location>
</feature>
<feature type="transmembrane region" description="Helical" evidence="5">
    <location>
        <begin position="226"/>
        <end position="246"/>
    </location>
</feature>
<dbReference type="Proteomes" id="UP000288716">
    <property type="component" value="Unassembled WGS sequence"/>
</dbReference>
<keyword evidence="2 5" id="KW-0812">Transmembrane</keyword>
<comment type="caution">
    <text evidence="6">The sequence shown here is derived from an EMBL/GenBank/DDBJ whole genome shotgun (WGS) entry which is preliminary data.</text>
</comment>
<feature type="transmembrane region" description="Helical" evidence="5">
    <location>
        <begin position="199"/>
        <end position="220"/>
    </location>
</feature>
<keyword evidence="3 5" id="KW-1133">Transmembrane helix</keyword>
<feature type="transmembrane region" description="Helical" evidence="5">
    <location>
        <begin position="69"/>
        <end position="89"/>
    </location>
</feature>
<keyword evidence="4 5" id="KW-0472">Membrane</keyword>
<dbReference type="EMBL" id="NCKV01008110">
    <property type="protein sequence ID" value="RWS22706.1"/>
    <property type="molecule type" value="Genomic_DNA"/>
</dbReference>
<comment type="subcellular location">
    <subcellularLocation>
        <location evidence="1">Membrane</location>
        <topology evidence="1">Multi-pass membrane protein</topology>
    </subcellularLocation>
</comment>
<evidence type="ECO:0000313" key="6">
    <source>
        <dbReference type="EMBL" id="RWS22706.1"/>
    </source>
</evidence>
<dbReference type="Pfam" id="PF07690">
    <property type="entry name" value="MFS_1"/>
    <property type="match status" value="1"/>
</dbReference>